<dbReference type="Proteomes" id="UP000051213">
    <property type="component" value="Unassembled WGS sequence"/>
</dbReference>
<evidence type="ECO:0000256" key="2">
    <source>
        <dbReference type="ARBA" id="ARBA00023125"/>
    </source>
</evidence>
<feature type="domain" description="HTH asnC-type" evidence="4">
    <location>
        <begin position="7"/>
        <end position="66"/>
    </location>
</feature>
<accession>A0A0R2U9Y3</accession>
<dbReference type="InterPro" id="IPR019887">
    <property type="entry name" value="Tscrpt_reg_AsnC/Lrp_C"/>
</dbReference>
<dbReference type="PRINTS" id="PR00033">
    <property type="entry name" value="HTHASNC"/>
</dbReference>
<dbReference type="SUPFAM" id="SSF54909">
    <property type="entry name" value="Dimeric alpha+beta barrel"/>
    <property type="match status" value="1"/>
</dbReference>
<evidence type="ECO:0000256" key="3">
    <source>
        <dbReference type="ARBA" id="ARBA00023163"/>
    </source>
</evidence>
<dbReference type="GO" id="GO:0043200">
    <property type="term" value="P:response to amino acid"/>
    <property type="evidence" value="ECO:0007669"/>
    <property type="project" value="TreeGrafter"/>
</dbReference>
<dbReference type="PROSITE" id="PS50956">
    <property type="entry name" value="HTH_ASNC_2"/>
    <property type="match status" value="1"/>
</dbReference>
<dbReference type="InterPro" id="IPR000485">
    <property type="entry name" value="AsnC-type_HTH_dom"/>
</dbReference>
<organism evidence="5 6">
    <name type="scientific">SAR92 bacterium BACL26 MAG-121220-bin70</name>
    <dbReference type="NCBI Taxonomy" id="1655626"/>
    <lineage>
        <taxon>Bacteria</taxon>
        <taxon>Pseudomonadati</taxon>
        <taxon>Pseudomonadota</taxon>
        <taxon>Gammaproteobacteria</taxon>
        <taxon>Cellvibrionales</taxon>
        <taxon>Porticoccaceae</taxon>
        <taxon>SAR92 clade</taxon>
    </lineage>
</organism>
<dbReference type="Gene3D" id="3.30.70.920">
    <property type="match status" value="1"/>
</dbReference>
<evidence type="ECO:0000256" key="1">
    <source>
        <dbReference type="ARBA" id="ARBA00023015"/>
    </source>
</evidence>
<dbReference type="InterPro" id="IPR036390">
    <property type="entry name" value="WH_DNA-bd_sf"/>
</dbReference>
<name>A0A0R2U9Y3_9GAMM</name>
<protein>
    <recommendedName>
        <fullName evidence="4">HTH asnC-type domain-containing protein</fullName>
    </recommendedName>
</protein>
<dbReference type="InterPro" id="IPR019888">
    <property type="entry name" value="Tscrpt_reg_AsnC-like"/>
</dbReference>
<dbReference type="Pfam" id="PF01037">
    <property type="entry name" value="AsnC_trans_reg"/>
    <property type="match status" value="1"/>
</dbReference>
<dbReference type="PANTHER" id="PTHR30154:SF53">
    <property type="entry name" value="HTH-TYPE TRANSCRIPTIONAL REGULATOR LRPC"/>
    <property type="match status" value="1"/>
</dbReference>
<dbReference type="GO" id="GO:0043565">
    <property type="term" value="F:sequence-specific DNA binding"/>
    <property type="evidence" value="ECO:0007669"/>
    <property type="project" value="InterPro"/>
</dbReference>
<comment type="caution">
    <text evidence="5">The sequence shown here is derived from an EMBL/GenBank/DDBJ whole genome shotgun (WGS) entry which is preliminary data.</text>
</comment>
<dbReference type="PANTHER" id="PTHR30154">
    <property type="entry name" value="LEUCINE-RESPONSIVE REGULATORY PROTEIN"/>
    <property type="match status" value="1"/>
</dbReference>
<dbReference type="EMBL" id="LICA01000145">
    <property type="protein sequence ID" value="KRO94546.1"/>
    <property type="molecule type" value="Genomic_DNA"/>
</dbReference>
<proteinExistence type="predicted"/>
<dbReference type="Pfam" id="PF13412">
    <property type="entry name" value="HTH_24"/>
    <property type="match status" value="1"/>
</dbReference>
<keyword evidence="2" id="KW-0238">DNA-binding</keyword>
<keyword evidence="1" id="KW-0805">Transcription regulation</keyword>
<gene>
    <name evidence="5" type="ORF">ABS24_04230</name>
</gene>
<sequence length="142" mass="15938">MKNQQVLINLLQQNGRRSISDLAKQLNLSRATVQQAMERLERSGVIQGYTVKINPHYDQQRVSAYVMISAVSQKTPDIIRQVQKHPQVDMLCTISGQYDLMAMVTESTTEALDRAIDSIAALDGVEKTLSHIVLSRKKDRAS</sequence>
<reference evidence="5 6" key="1">
    <citation type="submission" date="2015-10" db="EMBL/GenBank/DDBJ databases">
        <title>Metagenome-Assembled Genomes uncover a global brackish microbiome.</title>
        <authorList>
            <person name="Hugerth L.W."/>
            <person name="Larsson J."/>
            <person name="Alneberg J."/>
            <person name="Lindh M.V."/>
            <person name="Legrand C."/>
            <person name="Pinhassi J."/>
            <person name="Andersson A.F."/>
        </authorList>
    </citation>
    <scope>NUCLEOTIDE SEQUENCE [LARGE SCALE GENOMIC DNA]</scope>
    <source>
        <strain evidence="5">BACL26 MAG-121220-bin70</strain>
    </source>
</reference>
<dbReference type="AlphaFoldDB" id="A0A0R2U9Y3"/>
<dbReference type="InterPro" id="IPR011008">
    <property type="entry name" value="Dimeric_a/b-barrel"/>
</dbReference>
<dbReference type="InterPro" id="IPR036388">
    <property type="entry name" value="WH-like_DNA-bd_sf"/>
</dbReference>
<dbReference type="Gene3D" id="1.10.10.10">
    <property type="entry name" value="Winged helix-like DNA-binding domain superfamily/Winged helix DNA-binding domain"/>
    <property type="match status" value="1"/>
</dbReference>
<dbReference type="SMART" id="SM00344">
    <property type="entry name" value="HTH_ASNC"/>
    <property type="match status" value="1"/>
</dbReference>
<dbReference type="SUPFAM" id="SSF46785">
    <property type="entry name" value="Winged helix' DNA-binding domain"/>
    <property type="match status" value="1"/>
</dbReference>
<dbReference type="GO" id="GO:0005829">
    <property type="term" value="C:cytosol"/>
    <property type="evidence" value="ECO:0007669"/>
    <property type="project" value="TreeGrafter"/>
</dbReference>
<evidence type="ECO:0000259" key="4">
    <source>
        <dbReference type="PROSITE" id="PS50956"/>
    </source>
</evidence>
<evidence type="ECO:0000313" key="6">
    <source>
        <dbReference type="Proteomes" id="UP000051213"/>
    </source>
</evidence>
<evidence type="ECO:0000313" key="5">
    <source>
        <dbReference type="EMBL" id="KRO94546.1"/>
    </source>
</evidence>
<keyword evidence="3" id="KW-0804">Transcription</keyword>